<organism evidence="9 10">
    <name type="scientific">Blomia tropicalis</name>
    <name type="common">Mite</name>
    <dbReference type="NCBI Taxonomy" id="40697"/>
    <lineage>
        <taxon>Eukaryota</taxon>
        <taxon>Metazoa</taxon>
        <taxon>Ecdysozoa</taxon>
        <taxon>Arthropoda</taxon>
        <taxon>Chelicerata</taxon>
        <taxon>Arachnida</taxon>
        <taxon>Acari</taxon>
        <taxon>Acariformes</taxon>
        <taxon>Sarcoptiformes</taxon>
        <taxon>Astigmata</taxon>
        <taxon>Glycyphagoidea</taxon>
        <taxon>Echimyopodidae</taxon>
        <taxon>Blomia</taxon>
    </lineage>
</organism>
<dbReference type="SUPFAM" id="SSF46774">
    <property type="entry name" value="ARID-like"/>
    <property type="match status" value="1"/>
</dbReference>
<protein>
    <recommendedName>
        <fullName evidence="11">Protein dead ringer</fullName>
    </recommendedName>
</protein>
<evidence type="ECO:0000256" key="4">
    <source>
        <dbReference type="ARBA" id="ARBA00023163"/>
    </source>
</evidence>
<comment type="caution">
    <text evidence="9">The sequence shown here is derived from an EMBL/GenBank/DDBJ whole genome shotgun (WGS) entry which is preliminary data.</text>
</comment>
<dbReference type="InterPro" id="IPR045147">
    <property type="entry name" value="ARI3A/B/C"/>
</dbReference>
<feature type="region of interest" description="Disordered" evidence="6">
    <location>
        <begin position="1"/>
        <end position="42"/>
    </location>
</feature>
<evidence type="ECO:0000313" key="9">
    <source>
        <dbReference type="EMBL" id="KAJ6220095.1"/>
    </source>
</evidence>
<feature type="compositionally biased region" description="Polar residues" evidence="6">
    <location>
        <begin position="380"/>
        <end position="394"/>
    </location>
</feature>
<evidence type="ECO:0008006" key="11">
    <source>
        <dbReference type="Google" id="ProtNLM"/>
    </source>
</evidence>
<evidence type="ECO:0000256" key="5">
    <source>
        <dbReference type="ARBA" id="ARBA00023242"/>
    </source>
</evidence>
<evidence type="ECO:0000256" key="3">
    <source>
        <dbReference type="ARBA" id="ARBA00023125"/>
    </source>
</evidence>
<dbReference type="PANTHER" id="PTHR15348">
    <property type="entry name" value="AT-RICH INTERACTIVE DOMAIN-CONTAINING PROTEIN ARID DOMAIN- CONTAINING PROTEIN DEAD RINGER PROTEIN B-CELL REGULATOR OF IGH TRANSCRIPTION BRIGHT"/>
    <property type="match status" value="1"/>
</dbReference>
<gene>
    <name evidence="9" type="ORF">RDWZM_005907</name>
</gene>
<dbReference type="EMBL" id="JAPWDV010000002">
    <property type="protein sequence ID" value="KAJ6220095.1"/>
    <property type="molecule type" value="Genomic_DNA"/>
</dbReference>
<accession>A0A9Q0M6G3</accession>
<dbReference type="PROSITE" id="PS51486">
    <property type="entry name" value="REKLES"/>
    <property type="match status" value="1"/>
</dbReference>
<dbReference type="Gene3D" id="1.10.150.60">
    <property type="entry name" value="ARID DNA-binding domain"/>
    <property type="match status" value="1"/>
</dbReference>
<dbReference type="PROSITE" id="PS51011">
    <property type="entry name" value="ARID"/>
    <property type="match status" value="1"/>
</dbReference>
<keyword evidence="4" id="KW-0804">Transcription</keyword>
<keyword evidence="3" id="KW-0238">DNA-binding</keyword>
<dbReference type="Pfam" id="PF01388">
    <property type="entry name" value="ARID"/>
    <property type="match status" value="1"/>
</dbReference>
<keyword evidence="10" id="KW-1185">Reference proteome</keyword>
<name>A0A9Q0M6G3_BLOTA</name>
<feature type="region of interest" description="Disordered" evidence="6">
    <location>
        <begin position="364"/>
        <end position="394"/>
    </location>
</feature>
<evidence type="ECO:0000256" key="1">
    <source>
        <dbReference type="ARBA" id="ARBA00004123"/>
    </source>
</evidence>
<dbReference type="InterPro" id="IPR023334">
    <property type="entry name" value="REKLES_domain"/>
</dbReference>
<dbReference type="FunFam" id="1.10.150.60:FF:000007">
    <property type="entry name" value="AT-rich interactive domain-containing protein 3C"/>
    <property type="match status" value="1"/>
</dbReference>
<reference evidence="9" key="1">
    <citation type="submission" date="2022-12" db="EMBL/GenBank/DDBJ databases">
        <title>Genome assemblies of Blomia tropicalis.</title>
        <authorList>
            <person name="Cui Y."/>
        </authorList>
    </citation>
    <scope>NUCLEOTIDE SEQUENCE</scope>
    <source>
        <tissue evidence="9">Adult mites</tissue>
    </source>
</reference>
<dbReference type="PANTHER" id="PTHR15348:SF0">
    <property type="entry name" value="PROTEIN DEAD RINGER"/>
    <property type="match status" value="1"/>
</dbReference>
<dbReference type="OMA" id="HNSTMES"/>
<proteinExistence type="predicted"/>
<evidence type="ECO:0000313" key="10">
    <source>
        <dbReference type="Proteomes" id="UP001142055"/>
    </source>
</evidence>
<feature type="region of interest" description="Disordered" evidence="6">
    <location>
        <begin position="311"/>
        <end position="342"/>
    </location>
</feature>
<dbReference type="SMART" id="SM00501">
    <property type="entry name" value="BRIGHT"/>
    <property type="match status" value="1"/>
</dbReference>
<feature type="compositionally biased region" description="Acidic residues" evidence="6">
    <location>
        <begin position="15"/>
        <end position="31"/>
    </location>
</feature>
<sequence length="487" mass="53360">MDHPDSDMEGSMSNQEDDEDMHESDYNSDDEVGIRNGTTQNGNATMAALSQLNLDAIGRIKTEDMNEQASEMLARFKQQQHEYDEREDLDEDLKPEERSQRLMFATMQRHAAHVAAAAAAAVGLPNAAHFANLAASVGSLSGMHLNSAAMCQLNSALLGSNSSPGGASGSSGSGVASSPALQSIEPGKGYTYEEQFKQLYEINDDPKRKPFLDDLFSFMQKRATPINRIPIMAKQVLDLYELYQLVVARGGLVEVINKKIWREITKGLNLPSSITSAAFTLRTQYMKYLYPYECEKEKLSSPDELQMAIDGNRREGRRSSYGQYPDLANSPPPPSVLGRNNMFGGGVGNNGLHVSPLSLISRQLNGHSSQGHSSGDEDNGSVSSNPSYPLTGGQNEALNLEVTPRASNDSTKNSCDRRPHLEDMLGTSKRFCDENFMMNNSFPSTHMKISSKDGRALEGQLTVSMEINGILYHGILFAQSNNRNKIS</sequence>
<evidence type="ECO:0000256" key="6">
    <source>
        <dbReference type="SAM" id="MobiDB-lite"/>
    </source>
</evidence>
<feature type="domain" description="ARID" evidence="7">
    <location>
        <begin position="205"/>
        <end position="297"/>
    </location>
</feature>
<keyword evidence="2" id="KW-0805">Transcription regulation</keyword>
<dbReference type="InterPro" id="IPR001606">
    <property type="entry name" value="ARID_dom"/>
</dbReference>
<dbReference type="AlphaFoldDB" id="A0A9Q0M6G3"/>
<feature type="domain" description="REKLES" evidence="8">
    <location>
        <begin position="367"/>
        <end position="483"/>
    </location>
</feature>
<dbReference type="Proteomes" id="UP001142055">
    <property type="component" value="Chromosome 2"/>
</dbReference>
<dbReference type="CDD" id="cd16867">
    <property type="entry name" value="ARID_ARID3"/>
    <property type="match status" value="1"/>
</dbReference>
<evidence type="ECO:0000259" key="8">
    <source>
        <dbReference type="PROSITE" id="PS51486"/>
    </source>
</evidence>
<keyword evidence="5" id="KW-0539">Nucleus</keyword>
<evidence type="ECO:0000259" key="7">
    <source>
        <dbReference type="PROSITE" id="PS51011"/>
    </source>
</evidence>
<dbReference type="GO" id="GO:0003677">
    <property type="term" value="F:DNA binding"/>
    <property type="evidence" value="ECO:0007669"/>
    <property type="project" value="UniProtKB-KW"/>
</dbReference>
<dbReference type="InterPro" id="IPR036431">
    <property type="entry name" value="ARID_dom_sf"/>
</dbReference>
<evidence type="ECO:0000256" key="2">
    <source>
        <dbReference type="ARBA" id="ARBA00023015"/>
    </source>
</evidence>
<feature type="compositionally biased region" description="Polar residues" evidence="6">
    <location>
        <begin position="364"/>
        <end position="373"/>
    </location>
</feature>
<dbReference type="GO" id="GO:0005634">
    <property type="term" value="C:nucleus"/>
    <property type="evidence" value="ECO:0007669"/>
    <property type="project" value="UniProtKB-SubCell"/>
</dbReference>
<dbReference type="GO" id="GO:0006357">
    <property type="term" value="P:regulation of transcription by RNA polymerase II"/>
    <property type="evidence" value="ECO:0007669"/>
    <property type="project" value="InterPro"/>
</dbReference>
<dbReference type="SMART" id="SM01014">
    <property type="entry name" value="ARID"/>
    <property type="match status" value="1"/>
</dbReference>
<comment type="subcellular location">
    <subcellularLocation>
        <location evidence="1">Nucleus</location>
    </subcellularLocation>
</comment>